<evidence type="ECO:0000256" key="8">
    <source>
        <dbReference type="SAM" id="Phobius"/>
    </source>
</evidence>
<gene>
    <name evidence="9" type="ORF">LS74_000200</name>
</gene>
<feature type="coiled-coil region" evidence="6">
    <location>
        <begin position="51"/>
        <end position="124"/>
    </location>
</feature>
<dbReference type="InterPro" id="IPR048018">
    <property type="entry name" value="T4SS_ComB10-like"/>
</dbReference>
<proteinExistence type="inferred from homology"/>
<feature type="region of interest" description="Disordered" evidence="7">
    <location>
        <begin position="217"/>
        <end position="258"/>
    </location>
</feature>
<comment type="caution">
    <text evidence="9">The sequence shown here is derived from an EMBL/GenBank/DDBJ whole genome shotgun (WGS) entry which is preliminary data.</text>
</comment>
<organism evidence="9 10">
    <name type="scientific">Helicobacter magdeburgensis</name>
    <dbReference type="NCBI Taxonomy" id="471858"/>
    <lineage>
        <taxon>Bacteria</taxon>
        <taxon>Pseudomonadati</taxon>
        <taxon>Campylobacterota</taxon>
        <taxon>Epsilonproteobacteria</taxon>
        <taxon>Campylobacterales</taxon>
        <taxon>Helicobacteraceae</taxon>
        <taxon>Helicobacter</taxon>
    </lineage>
</organism>
<dbReference type="Gene3D" id="2.40.128.260">
    <property type="entry name" value="Type IV secretion system, VirB10/TraB/TrbI"/>
    <property type="match status" value="2"/>
</dbReference>
<evidence type="ECO:0000256" key="4">
    <source>
        <dbReference type="ARBA" id="ARBA00022989"/>
    </source>
</evidence>
<accession>A0A4U8T2V7</accession>
<dbReference type="Proteomes" id="UP000029921">
    <property type="component" value="Unassembled WGS sequence"/>
</dbReference>
<evidence type="ECO:0000256" key="5">
    <source>
        <dbReference type="ARBA" id="ARBA00023136"/>
    </source>
</evidence>
<dbReference type="InterPro" id="IPR005498">
    <property type="entry name" value="T4SS_VirB10/TraB/TrbI"/>
</dbReference>
<comment type="similarity">
    <text evidence="2">Belongs to the TrbI/VirB10 family.</text>
</comment>
<dbReference type="NCBIfam" id="NF038092">
    <property type="entry name" value="T4SS_ComB10"/>
    <property type="match status" value="1"/>
</dbReference>
<evidence type="ECO:0000256" key="7">
    <source>
        <dbReference type="SAM" id="MobiDB-lite"/>
    </source>
</evidence>
<reference evidence="9 10" key="1">
    <citation type="journal article" date="2014" name="Genome Announc.">
        <title>Draft genome sequences of eight enterohepatic helicobacter species isolated from both laboratory and wild rodents.</title>
        <authorList>
            <person name="Sheh A."/>
            <person name="Shen Z."/>
            <person name="Fox J.G."/>
        </authorList>
    </citation>
    <scope>NUCLEOTIDE SEQUENCE [LARGE SCALE GENOMIC DNA]</scope>
    <source>
        <strain evidence="9 10">MIT 96-1001</strain>
    </source>
</reference>
<dbReference type="CDD" id="cd16429">
    <property type="entry name" value="VirB10"/>
    <property type="match status" value="1"/>
</dbReference>
<name>A0A4U8T2V7_9HELI</name>
<feature type="compositionally biased region" description="Basic and acidic residues" evidence="7">
    <location>
        <begin position="217"/>
        <end position="240"/>
    </location>
</feature>
<keyword evidence="5 8" id="KW-0472">Membrane</keyword>
<feature type="compositionally biased region" description="Polar residues" evidence="7">
    <location>
        <begin position="241"/>
        <end position="255"/>
    </location>
</feature>
<keyword evidence="6" id="KW-0175">Coiled coil</keyword>
<feature type="transmembrane region" description="Helical" evidence="8">
    <location>
        <begin position="12"/>
        <end position="29"/>
    </location>
</feature>
<dbReference type="Pfam" id="PF03743">
    <property type="entry name" value="TrbI"/>
    <property type="match status" value="1"/>
</dbReference>
<evidence type="ECO:0000313" key="9">
    <source>
        <dbReference type="EMBL" id="TLD93810.1"/>
    </source>
</evidence>
<dbReference type="EMBL" id="JRPE02000001">
    <property type="protein sequence ID" value="TLD93810.1"/>
    <property type="molecule type" value="Genomic_DNA"/>
</dbReference>
<sequence length="560" mass="63658">MNLMGLLKNKFFIIFIIVFVGLFIVLAALSENDEDIDEIETKFPLEDYLFQDSKAKEIEQLKKEKEELENKKNYTQIDADMKAMQEELAKQQQLLAMQQELEKKKRLMQDLKDAQGNNIELDENGNPILYDKDGNRIYLDEQGRPYTLDENGNRKYLKPEEKIYSQSGVEVKRDEQGNLVFYDKDGNKVIVDDGKRITTDKNGNKIIEDENGNFITQDKDGNVIGRGKRDPFGKDKDKNSQENATNENGANNQKNPYLFYDEDGNLIGDAVAVENQKFDSKKASPKQQKINNLLASRFEMPQPEEPQQNKEYGVDSFTNLDAKDEGSNEHKLLRTITADRMIPAFLVRPISSQIGGNVVAQVETNIYGAMGRAVLIPKGSRVIGFYQNNNKIGEYRLQVIWTRIITPQGINIMLTDAKSADVKGYNGLVGEVHSRNFERYGIPLSLSTLSNGLLLAVNAMNQNPDNKTSNTDIANAYMQSQILSGMRQDVSSIIQRIIQEQIKIQPIITIREGSRIFIAPSQDIFIPIPKNNETLARFFNEVKEVEKPTSEEDPYEDSIR</sequence>
<protein>
    <submittedName>
        <fullName evidence="9">TrbI/VirB10 family protein</fullName>
    </submittedName>
</protein>
<evidence type="ECO:0000256" key="3">
    <source>
        <dbReference type="ARBA" id="ARBA00022692"/>
    </source>
</evidence>
<evidence type="ECO:0000256" key="6">
    <source>
        <dbReference type="SAM" id="Coils"/>
    </source>
</evidence>
<comment type="subcellular location">
    <subcellularLocation>
        <location evidence="1">Membrane</location>
        <topology evidence="1">Single-pass membrane protein</topology>
    </subcellularLocation>
</comment>
<keyword evidence="3 8" id="KW-0812">Transmembrane</keyword>
<keyword evidence="4 8" id="KW-1133">Transmembrane helix</keyword>
<dbReference type="AlphaFoldDB" id="A0A4U8T2V7"/>
<evidence type="ECO:0000256" key="2">
    <source>
        <dbReference type="ARBA" id="ARBA00010265"/>
    </source>
</evidence>
<evidence type="ECO:0000313" key="10">
    <source>
        <dbReference type="Proteomes" id="UP000029921"/>
    </source>
</evidence>
<dbReference type="InterPro" id="IPR042217">
    <property type="entry name" value="T4SS_VirB10/TrbI"/>
</dbReference>
<keyword evidence="10" id="KW-1185">Reference proteome</keyword>
<evidence type="ECO:0000256" key="1">
    <source>
        <dbReference type="ARBA" id="ARBA00004167"/>
    </source>
</evidence>
<dbReference type="GO" id="GO:0016020">
    <property type="term" value="C:membrane"/>
    <property type="evidence" value="ECO:0007669"/>
    <property type="project" value="UniProtKB-SubCell"/>
</dbReference>